<proteinExistence type="predicted"/>
<dbReference type="Proteomes" id="UP000037923">
    <property type="component" value="Unassembled WGS sequence"/>
</dbReference>
<name>A0A0M9FZN1_LEPPY</name>
<feature type="coiled-coil region" evidence="1">
    <location>
        <begin position="898"/>
        <end position="925"/>
    </location>
</feature>
<feature type="compositionally biased region" description="Low complexity" evidence="2">
    <location>
        <begin position="166"/>
        <end position="178"/>
    </location>
</feature>
<gene>
    <name evidence="3" type="ORF">ABB37_05660</name>
</gene>
<comment type="caution">
    <text evidence="3">The sequence shown here is derived from an EMBL/GenBank/DDBJ whole genome shotgun (WGS) entry which is preliminary data.</text>
</comment>
<evidence type="ECO:0000313" key="4">
    <source>
        <dbReference type="Proteomes" id="UP000037923"/>
    </source>
</evidence>
<accession>A0A0M9FZN1</accession>
<keyword evidence="4" id="KW-1185">Reference proteome</keyword>
<feature type="compositionally biased region" description="Low complexity" evidence="2">
    <location>
        <begin position="296"/>
        <end position="308"/>
    </location>
</feature>
<evidence type="ECO:0000256" key="2">
    <source>
        <dbReference type="SAM" id="MobiDB-lite"/>
    </source>
</evidence>
<dbReference type="EMBL" id="LGTL01000011">
    <property type="protein sequence ID" value="KPA79156.1"/>
    <property type="molecule type" value="Genomic_DNA"/>
</dbReference>
<dbReference type="OrthoDB" id="249522at2759"/>
<feature type="region of interest" description="Disordered" evidence="2">
    <location>
        <begin position="370"/>
        <end position="397"/>
    </location>
</feature>
<dbReference type="EMBL" id="LGTL01000011">
    <property type="protein sequence ID" value="KPA79155.1"/>
    <property type="molecule type" value="Genomic_DNA"/>
</dbReference>
<sequence>MTETVAKAGFLETPFSPHPHSANGARLSSGSLISTGTGAAKPSVAAPASRKPAHSASFVSAAGDADPYALLCSNPAHAPPSLAQRTHGTEALFQYYAQRGYKELLMESNSADASKAVQMCLAGKADSNVEAAALSAGGPMAEKHLSGKRRQPQPKHIQAIDRCLAAPPTGTPAPLRLPRAQDKHSSYLSQQADEERAQAQAQRRAHLHQPPTESAYVGRFYPAGVDVLPHVNALRLTGSTKKATNTSANGSPVARSPSPVLSQSASLVGATARGPAPPLSPSGGVWSSGSAKLEVTAPPDGTPTTAAPPCTPEEVVAQTTQQRDGLHLLVQQIDEAFVAAYRLRHPDAARRQRERESAAAARLSSQAAAQLLADGPKKRKSTAAKRGDSAKKKRKSTALATATPAAVEGSFPANLSLFRSSLLLLSNEDGAVTLDQLCTMAADVPFNVPVVSVVGGGAAAVASGSAVQRLFRVLNANTRAPNAVDAADLLLAVASAATAGGLPGRQPGVPSDNSASHAPASISGGGGGTAAARASNSNATTGSNKGRTLGTSVVSGGAAASGGSISGTHRNSTQSFARGIGTPTSAVPHPQPSSVSFASNAHSSKIHPAGASGAWKDAASPVGFPGKQQNASPPELKDSRKCVLVLELLDALDALLNSAETKQIVRWECFMVLAAEGHGYIHKSQLVFLRRHAYRDGSVSEASAAVTASMVRALEDAFSVVAAEEEAAFLKANRKGRKGAAARASVGAHQKSAIPLHLMRKSHMDFELFCRFFDALPQMSAAFAHVWLPLLISGARRPLTPSTVSEEEEEGGPLSGGKTTAVEDAVLGDGEAGRRKGAEGLDSVQDASFPKMSGGGAEAVARSLSKPISAPGVGGEDDEGFPLELLGDTPSVRQAAIQRMLTKRLEQLQEACDALEKEKLQAEAAAAATEAFGSPEIAATP</sequence>
<feature type="region of interest" description="Disordered" evidence="2">
    <location>
        <begin position="166"/>
        <end position="213"/>
    </location>
</feature>
<feature type="region of interest" description="Disordered" evidence="2">
    <location>
        <begin position="240"/>
        <end position="310"/>
    </location>
</feature>
<dbReference type="RefSeq" id="XP_015657594.1">
    <property type="nucleotide sequence ID" value="XM_015803769.1"/>
</dbReference>
<organism evidence="3 4">
    <name type="scientific">Leptomonas pyrrhocoris</name>
    <name type="common">Firebug parasite</name>
    <dbReference type="NCBI Taxonomy" id="157538"/>
    <lineage>
        <taxon>Eukaryota</taxon>
        <taxon>Discoba</taxon>
        <taxon>Euglenozoa</taxon>
        <taxon>Kinetoplastea</taxon>
        <taxon>Metakinetoplastina</taxon>
        <taxon>Trypanosomatida</taxon>
        <taxon>Trypanosomatidae</taxon>
        <taxon>Leishmaniinae</taxon>
        <taxon>Leptomonas</taxon>
    </lineage>
</organism>
<dbReference type="AlphaFoldDB" id="A0A0M9FZN1"/>
<feature type="compositionally biased region" description="Low complexity" evidence="2">
    <location>
        <begin position="593"/>
        <end position="603"/>
    </location>
</feature>
<dbReference type="RefSeq" id="XP_015657595.1">
    <property type="nucleotide sequence ID" value="XM_015803770.1"/>
</dbReference>
<evidence type="ECO:0000256" key="1">
    <source>
        <dbReference type="SAM" id="Coils"/>
    </source>
</evidence>
<reference evidence="3 4" key="1">
    <citation type="submission" date="2015-07" db="EMBL/GenBank/DDBJ databases">
        <title>High-quality genome of monoxenous trypanosomatid Leptomonas pyrrhocoris.</title>
        <authorList>
            <person name="Flegontov P."/>
            <person name="Butenko A."/>
            <person name="Firsov S."/>
            <person name="Vlcek C."/>
            <person name="Logacheva M.D."/>
            <person name="Field M."/>
            <person name="Filatov D."/>
            <person name="Flegontova O."/>
            <person name="Gerasimov E."/>
            <person name="Jackson A.P."/>
            <person name="Kelly S."/>
            <person name="Opperdoes F."/>
            <person name="O'Reilly A."/>
            <person name="Votypka J."/>
            <person name="Yurchenko V."/>
            <person name="Lukes J."/>
        </authorList>
    </citation>
    <scope>NUCLEOTIDE SEQUENCE [LARGE SCALE GENOMIC DNA]</scope>
    <source>
        <strain evidence="3">H10</strain>
    </source>
</reference>
<protein>
    <submittedName>
        <fullName evidence="3">Uncharacterized protein</fullName>
    </submittedName>
</protein>
<feature type="region of interest" description="Disordered" evidence="2">
    <location>
        <begin position="801"/>
        <end position="855"/>
    </location>
</feature>
<feature type="region of interest" description="Disordered" evidence="2">
    <location>
        <begin position="8"/>
        <end position="49"/>
    </location>
</feature>
<evidence type="ECO:0000313" key="3">
    <source>
        <dbReference type="EMBL" id="KPA79156.1"/>
    </source>
</evidence>
<feature type="compositionally biased region" description="Low complexity" evidence="2">
    <location>
        <begin position="530"/>
        <end position="568"/>
    </location>
</feature>
<dbReference type="OMA" id="FCRFFDE"/>
<dbReference type="GeneID" id="26905950"/>
<feature type="compositionally biased region" description="Low complexity" evidence="2">
    <location>
        <begin position="27"/>
        <end position="38"/>
    </location>
</feature>
<feature type="compositionally biased region" description="Polar residues" evidence="2">
    <location>
        <begin position="240"/>
        <end position="250"/>
    </location>
</feature>
<dbReference type="VEuPathDB" id="TriTrypDB:LpyrH10_11_1250"/>
<feature type="region of interest" description="Disordered" evidence="2">
    <location>
        <begin position="503"/>
        <end position="636"/>
    </location>
</feature>
<keyword evidence="1" id="KW-0175">Coiled coil</keyword>